<dbReference type="Pfam" id="PF06293">
    <property type="entry name" value="Kdo"/>
    <property type="match status" value="1"/>
</dbReference>
<dbReference type="AlphaFoldDB" id="A0A1W6Z0W0"/>
<accession>A0A1W6Z0W0</accession>
<reference evidence="1 2" key="1">
    <citation type="submission" date="2017-05" db="EMBL/GenBank/DDBJ databases">
        <title>Complete and WGS of Bordetella genogroups.</title>
        <authorList>
            <person name="Spilker T."/>
            <person name="LiPuma J."/>
        </authorList>
    </citation>
    <scope>NUCLEOTIDE SEQUENCE [LARGE SCALE GENOMIC DNA]</scope>
    <source>
        <strain evidence="1 2">AU17164</strain>
    </source>
</reference>
<name>A0A1W6Z0W0_9BORD</name>
<proteinExistence type="predicted"/>
<keyword evidence="2" id="KW-1185">Reference proteome</keyword>
<dbReference type="SUPFAM" id="SSF56112">
    <property type="entry name" value="Protein kinase-like (PK-like)"/>
    <property type="match status" value="1"/>
</dbReference>
<gene>
    <name evidence="1" type="ORF">CAL13_12850</name>
</gene>
<evidence type="ECO:0000313" key="2">
    <source>
        <dbReference type="Proteomes" id="UP000194139"/>
    </source>
</evidence>
<dbReference type="EMBL" id="CP021109">
    <property type="protein sequence ID" value="ARP87002.1"/>
    <property type="molecule type" value="Genomic_DNA"/>
</dbReference>
<sequence>MRPHFYEHEAVGRWGCCAPVAFQSGRYRAACRLFRVPLFADRRGSGAMRSQAASDWWSVQGEWAEAPNARRGGFSGVQRVVLRESGDCFYVKKQRNHVFRSLRYPSGRPTLLREWLSLRACARIGVPTPPVEFFDMHKAKDGWHAVLVTRGLQGYVSLKEGFGDRGWTAAQRIEALRAVAQALVSLHLARRKHGHLYPKEIFVDLSTSPPAVAFVDWEMSRKCLTPAQAAGSDVRRLLKSLCALGATTEEIEILLAEYRARGIALRLPAGLAQVASRSGVPIPRQ</sequence>
<organism evidence="1 2">
    <name type="scientific">Bordetella genomosp. 9</name>
    <dbReference type="NCBI Taxonomy" id="1416803"/>
    <lineage>
        <taxon>Bacteria</taxon>
        <taxon>Pseudomonadati</taxon>
        <taxon>Pseudomonadota</taxon>
        <taxon>Betaproteobacteria</taxon>
        <taxon>Burkholderiales</taxon>
        <taxon>Alcaligenaceae</taxon>
        <taxon>Bordetella</taxon>
    </lineage>
</organism>
<evidence type="ECO:0000313" key="1">
    <source>
        <dbReference type="EMBL" id="ARP87002.1"/>
    </source>
</evidence>
<dbReference type="InterPro" id="IPR011009">
    <property type="entry name" value="Kinase-like_dom_sf"/>
</dbReference>
<protein>
    <recommendedName>
        <fullName evidence="3">InaA protein</fullName>
    </recommendedName>
</protein>
<evidence type="ECO:0008006" key="3">
    <source>
        <dbReference type="Google" id="ProtNLM"/>
    </source>
</evidence>
<dbReference type="Proteomes" id="UP000194139">
    <property type="component" value="Chromosome"/>
</dbReference>